<name>A0A5K7YX61_9BACT</name>
<keyword evidence="9" id="KW-1185">Reference proteome</keyword>
<dbReference type="InterPro" id="IPR029056">
    <property type="entry name" value="Ribokinase-like"/>
</dbReference>
<keyword evidence="6" id="KW-0067">ATP-binding</keyword>
<dbReference type="EC" id="2.7.1.49" evidence="2"/>
<dbReference type="OrthoDB" id="9810880at2"/>
<reference evidence="8 9" key="1">
    <citation type="submission" date="2019-11" db="EMBL/GenBank/DDBJ databases">
        <title>Comparative genomics of hydrocarbon-degrading Desulfosarcina strains.</title>
        <authorList>
            <person name="Watanabe M."/>
            <person name="Kojima H."/>
            <person name="Fukui M."/>
        </authorList>
    </citation>
    <scope>NUCLEOTIDE SEQUENCE [LARGE SCALE GENOMIC DNA]</scope>
    <source>
        <strain evidence="8 9">PL12</strain>
    </source>
</reference>
<proteinExistence type="predicted"/>
<comment type="pathway">
    <text evidence="1">Cofactor biosynthesis; thiamine diphosphate biosynthesis.</text>
</comment>
<dbReference type="InterPro" id="IPR013749">
    <property type="entry name" value="PM/HMP-P_kinase-1"/>
</dbReference>
<protein>
    <recommendedName>
        <fullName evidence="2">hydroxymethylpyrimidine kinase</fullName>
        <ecNumber evidence="2">2.7.1.49</ecNumber>
    </recommendedName>
</protein>
<dbReference type="GO" id="GO:0005524">
    <property type="term" value="F:ATP binding"/>
    <property type="evidence" value="ECO:0007669"/>
    <property type="project" value="UniProtKB-KW"/>
</dbReference>
<dbReference type="FunFam" id="3.40.1190.20:FF:000003">
    <property type="entry name" value="Phosphomethylpyrimidine kinase ThiD"/>
    <property type="match status" value="1"/>
</dbReference>
<dbReference type="NCBIfam" id="TIGR00097">
    <property type="entry name" value="HMP-P_kinase"/>
    <property type="match status" value="1"/>
</dbReference>
<dbReference type="GO" id="GO:0008902">
    <property type="term" value="F:hydroxymethylpyrimidine kinase activity"/>
    <property type="evidence" value="ECO:0007669"/>
    <property type="project" value="UniProtKB-EC"/>
</dbReference>
<dbReference type="PANTHER" id="PTHR20858:SF17">
    <property type="entry name" value="HYDROXYMETHYLPYRIMIDINE_PHOSPHOMETHYLPYRIMIDINE KINASE THI20-RELATED"/>
    <property type="match status" value="1"/>
</dbReference>
<keyword evidence="3" id="KW-0808">Transferase</keyword>
<dbReference type="RefSeq" id="WP_155319480.1">
    <property type="nucleotide sequence ID" value="NZ_AP021874.1"/>
</dbReference>
<sequence>MRVALTIAGSDSSGGAGIQADLKTFQALGVFGMSAVTAVTVQNTRKVYDIQEMRPRIIHDQITCLFDDIPIHAVKIGMVASIPLIEAIAGALGTIDRLPPVILDPVMVSKSGYALLQPDAQAALVRHLFPLARVVTPNLPEAETLLGRKIADLEDMKAAAREISALGAKMVVVKGGHLKQGSATDVLFDGEVFRMLESRRIDTENTHGTGCTFSSAIAAHMARGETFFDAVGHAKDYITGAIENALSLGRGCGPTHHFFDLYRRAGMGVG</sequence>
<evidence type="ECO:0000259" key="7">
    <source>
        <dbReference type="Pfam" id="PF08543"/>
    </source>
</evidence>
<evidence type="ECO:0000256" key="1">
    <source>
        <dbReference type="ARBA" id="ARBA00004948"/>
    </source>
</evidence>
<dbReference type="Gene3D" id="3.40.1190.20">
    <property type="match status" value="1"/>
</dbReference>
<dbReference type="SUPFAM" id="SSF53613">
    <property type="entry name" value="Ribokinase-like"/>
    <property type="match status" value="1"/>
</dbReference>
<dbReference type="Proteomes" id="UP000427906">
    <property type="component" value="Chromosome"/>
</dbReference>
<dbReference type="GO" id="GO:0009228">
    <property type="term" value="P:thiamine biosynthetic process"/>
    <property type="evidence" value="ECO:0007669"/>
    <property type="project" value="InterPro"/>
</dbReference>
<dbReference type="KEGG" id="dalk:DSCA_56110"/>
<feature type="domain" description="Pyridoxamine kinase/Phosphomethylpyrimidine kinase" evidence="7">
    <location>
        <begin position="11"/>
        <end position="256"/>
    </location>
</feature>
<organism evidence="8 9">
    <name type="scientific">Desulfosarcina alkanivorans</name>
    <dbReference type="NCBI Taxonomy" id="571177"/>
    <lineage>
        <taxon>Bacteria</taxon>
        <taxon>Pseudomonadati</taxon>
        <taxon>Thermodesulfobacteriota</taxon>
        <taxon>Desulfobacteria</taxon>
        <taxon>Desulfobacterales</taxon>
        <taxon>Desulfosarcinaceae</taxon>
        <taxon>Desulfosarcina</taxon>
    </lineage>
</organism>
<dbReference type="GO" id="GO:0005829">
    <property type="term" value="C:cytosol"/>
    <property type="evidence" value="ECO:0007669"/>
    <property type="project" value="TreeGrafter"/>
</dbReference>
<evidence type="ECO:0000313" key="8">
    <source>
        <dbReference type="EMBL" id="BBO71681.1"/>
    </source>
</evidence>
<keyword evidence="5 8" id="KW-0418">Kinase</keyword>
<dbReference type="GO" id="GO:0008972">
    <property type="term" value="F:phosphomethylpyrimidine kinase activity"/>
    <property type="evidence" value="ECO:0007669"/>
    <property type="project" value="InterPro"/>
</dbReference>
<dbReference type="GO" id="GO:0009229">
    <property type="term" value="P:thiamine diphosphate biosynthetic process"/>
    <property type="evidence" value="ECO:0007669"/>
    <property type="project" value="UniProtKB-UniPathway"/>
</dbReference>
<evidence type="ECO:0000256" key="6">
    <source>
        <dbReference type="ARBA" id="ARBA00022840"/>
    </source>
</evidence>
<evidence type="ECO:0000256" key="2">
    <source>
        <dbReference type="ARBA" id="ARBA00012135"/>
    </source>
</evidence>
<gene>
    <name evidence="8" type="ORF">DSCA_56110</name>
</gene>
<evidence type="ECO:0000256" key="4">
    <source>
        <dbReference type="ARBA" id="ARBA00022741"/>
    </source>
</evidence>
<evidence type="ECO:0000313" key="9">
    <source>
        <dbReference type="Proteomes" id="UP000427906"/>
    </source>
</evidence>
<keyword evidence="4" id="KW-0547">Nucleotide-binding</keyword>
<dbReference type="PANTHER" id="PTHR20858">
    <property type="entry name" value="PHOSPHOMETHYLPYRIMIDINE KINASE"/>
    <property type="match status" value="1"/>
</dbReference>
<dbReference type="InterPro" id="IPR004399">
    <property type="entry name" value="HMP/HMP-P_kinase_dom"/>
</dbReference>
<evidence type="ECO:0000256" key="3">
    <source>
        <dbReference type="ARBA" id="ARBA00022679"/>
    </source>
</evidence>
<dbReference type="UniPathway" id="UPA00060">
    <property type="reaction ID" value="UER00138"/>
</dbReference>
<dbReference type="EMBL" id="AP021874">
    <property type="protein sequence ID" value="BBO71681.1"/>
    <property type="molecule type" value="Genomic_DNA"/>
</dbReference>
<accession>A0A5K7YX61</accession>
<dbReference type="CDD" id="cd01169">
    <property type="entry name" value="HMPP_kinase"/>
    <property type="match status" value="1"/>
</dbReference>
<dbReference type="AlphaFoldDB" id="A0A5K7YX61"/>
<evidence type="ECO:0000256" key="5">
    <source>
        <dbReference type="ARBA" id="ARBA00022777"/>
    </source>
</evidence>
<dbReference type="Pfam" id="PF08543">
    <property type="entry name" value="Phos_pyr_kin"/>
    <property type="match status" value="1"/>
</dbReference>